<feature type="compositionally biased region" description="Low complexity" evidence="1">
    <location>
        <begin position="60"/>
        <end position="75"/>
    </location>
</feature>
<feature type="chain" id="PRO_5035862835" evidence="2">
    <location>
        <begin position="16"/>
        <end position="363"/>
    </location>
</feature>
<evidence type="ECO:0000256" key="1">
    <source>
        <dbReference type="SAM" id="MobiDB-lite"/>
    </source>
</evidence>
<accession>A0A8S1FAZ1</accession>
<feature type="region of interest" description="Disordered" evidence="1">
    <location>
        <begin position="181"/>
        <end position="210"/>
    </location>
</feature>
<gene>
    <name evidence="3" type="ORF">CBOVIS_LOCUS11049</name>
</gene>
<feature type="region of interest" description="Disordered" evidence="1">
    <location>
        <begin position="94"/>
        <end position="113"/>
    </location>
</feature>
<dbReference type="Proteomes" id="UP000494206">
    <property type="component" value="Unassembled WGS sequence"/>
</dbReference>
<evidence type="ECO:0000313" key="3">
    <source>
        <dbReference type="EMBL" id="CAB3409394.1"/>
    </source>
</evidence>
<protein>
    <submittedName>
        <fullName evidence="3">Uncharacterized protein</fullName>
    </submittedName>
</protein>
<keyword evidence="2" id="KW-0732">Signal</keyword>
<keyword evidence="4" id="KW-1185">Reference proteome</keyword>
<feature type="region of interest" description="Disordered" evidence="1">
    <location>
        <begin position="54"/>
        <end position="82"/>
    </location>
</feature>
<sequence>MKVFVLLSLVVLASSRSVVKRNAYGDEAVTPAPAAAPAPEAAPVEQAPVAVPAPAPAAAPAPDCGAAAPAPAAPASTDSGYRAKRNAYGDEAVTPAPAAAPAPEATPAEQAPVAVPAPAAPAPAANCGGAAPAPAAPASTDSGYRAKRNAYGDEAVTPAPAAAPAPEAAPAEQAPVAVPAPAAAPAPDCGAAAPAPAAPASTDSGYPSRVRRNAYGDELVTPEVGGAQVEIVKEVDASTVSQAENAAQSTNVENSGYRAKRMSQNAYGDEAVTQSSDTRAHTIMVVEHAPVAVDVGGNSQGIEVVGPCVNNMCPHSYTCNRDECIREKPKARAGAKPIGPCVNAQCPVGHVCISNDNKCYPLA</sequence>
<evidence type="ECO:0000256" key="2">
    <source>
        <dbReference type="SAM" id="SignalP"/>
    </source>
</evidence>
<dbReference type="EMBL" id="CADEPM010000008">
    <property type="protein sequence ID" value="CAB3409394.1"/>
    <property type="molecule type" value="Genomic_DNA"/>
</dbReference>
<feature type="signal peptide" evidence="2">
    <location>
        <begin position="1"/>
        <end position="15"/>
    </location>
</feature>
<feature type="compositionally biased region" description="Low complexity" evidence="1">
    <location>
        <begin position="119"/>
        <end position="138"/>
    </location>
</feature>
<dbReference type="PANTHER" id="PTHR36514">
    <property type="entry name" value="PROTEIN CBG00436"/>
    <property type="match status" value="1"/>
</dbReference>
<dbReference type="OrthoDB" id="5791889at2759"/>
<feature type="compositionally biased region" description="Low complexity" evidence="1">
    <location>
        <begin position="181"/>
        <end position="200"/>
    </location>
</feature>
<dbReference type="AlphaFoldDB" id="A0A8S1FAZ1"/>
<organism evidence="3 4">
    <name type="scientific">Caenorhabditis bovis</name>
    <dbReference type="NCBI Taxonomy" id="2654633"/>
    <lineage>
        <taxon>Eukaryota</taxon>
        <taxon>Metazoa</taxon>
        <taxon>Ecdysozoa</taxon>
        <taxon>Nematoda</taxon>
        <taxon>Chromadorea</taxon>
        <taxon>Rhabditida</taxon>
        <taxon>Rhabditina</taxon>
        <taxon>Rhabditomorpha</taxon>
        <taxon>Rhabditoidea</taxon>
        <taxon>Rhabditidae</taxon>
        <taxon>Peloderinae</taxon>
        <taxon>Caenorhabditis</taxon>
    </lineage>
</organism>
<dbReference type="PANTHER" id="PTHR36514:SF5">
    <property type="entry name" value="ASCARIS SUUM EPICUTICLIN PROTEIN RELATED"/>
    <property type="match status" value="1"/>
</dbReference>
<evidence type="ECO:0000313" key="4">
    <source>
        <dbReference type="Proteomes" id="UP000494206"/>
    </source>
</evidence>
<feature type="region of interest" description="Disordered" evidence="1">
    <location>
        <begin position="119"/>
        <end position="145"/>
    </location>
</feature>
<comment type="caution">
    <text evidence="3">The sequence shown here is derived from an EMBL/GenBank/DDBJ whole genome shotgun (WGS) entry which is preliminary data.</text>
</comment>
<feature type="region of interest" description="Disordered" evidence="1">
    <location>
        <begin position="157"/>
        <end position="176"/>
    </location>
</feature>
<reference evidence="3 4" key="1">
    <citation type="submission" date="2020-04" db="EMBL/GenBank/DDBJ databases">
        <authorList>
            <person name="Laetsch R D."/>
            <person name="Stevens L."/>
            <person name="Kumar S."/>
            <person name="Blaxter L. M."/>
        </authorList>
    </citation>
    <scope>NUCLEOTIDE SEQUENCE [LARGE SCALE GENOMIC DNA]</scope>
</reference>
<proteinExistence type="predicted"/>
<name>A0A8S1FAZ1_9PELO</name>